<evidence type="ECO:0000259" key="7">
    <source>
        <dbReference type="PROSITE" id="PS52018"/>
    </source>
</evidence>
<dbReference type="Proteomes" id="UP000245992">
    <property type="component" value="Unassembled WGS sequence"/>
</dbReference>
<reference evidence="8 9" key="1">
    <citation type="submission" date="2013-12" db="EMBL/GenBank/DDBJ databases">
        <title>Annotated genome of Streptomyces scopuliridis.</title>
        <authorList>
            <person name="Olson J.B."/>
        </authorList>
    </citation>
    <scope>NUCLEOTIDE SEQUENCE [LARGE SCALE GENOMIC DNA]</scope>
    <source>
        <strain evidence="8 9">RB72</strain>
    </source>
</reference>
<dbReference type="GO" id="GO:0016779">
    <property type="term" value="F:nucleotidyltransferase activity"/>
    <property type="evidence" value="ECO:0007669"/>
    <property type="project" value="UniProtKB-KW"/>
</dbReference>
<feature type="domain" description="DarT" evidence="7">
    <location>
        <begin position="1"/>
        <end position="126"/>
    </location>
</feature>
<dbReference type="EMBL" id="AZSP01000149">
    <property type="protein sequence ID" value="PVE11186.1"/>
    <property type="molecule type" value="Genomic_DNA"/>
</dbReference>
<evidence type="ECO:0000256" key="4">
    <source>
        <dbReference type="ARBA" id="ARBA00022695"/>
    </source>
</evidence>
<organism evidence="8 9">
    <name type="scientific">Streptomyces scopuliridis RB72</name>
    <dbReference type="NCBI Taxonomy" id="1440053"/>
    <lineage>
        <taxon>Bacteria</taxon>
        <taxon>Bacillati</taxon>
        <taxon>Actinomycetota</taxon>
        <taxon>Actinomycetes</taxon>
        <taxon>Kitasatosporales</taxon>
        <taxon>Streptomycetaceae</taxon>
        <taxon>Streptomyces</taxon>
    </lineage>
</organism>
<dbReference type="GO" id="GO:0003677">
    <property type="term" value="F:DNA binding"/>
    <property type="evidence" value="ECO:0007669"/>
    <property type="project" value="UniProtKB-UniRule"/>
</dbReference>
<keyword evidence="1 6" id="KW-1277">Toxin-antitoxin system</keyword>
<evidence type="ECO:0000256" key="5">
    <source>
        <dbReference type="ARBA" id="ARBA00023125"/>
    </source>
</evidence>
<evidence type="ECO:0000313" key="8">
    <source>
        <dbReference type="EMBL" id="PVE11186.1"/>
    </source>
</evidence>
<comment type="similarity">
    <text evidence="6">Belongs to the DarT ADP-ribosyltransferase family.</text>
</comment>
<comment type="caution">
    <text evidence="8">The sequence shown here is derived from an EMBL/GenBank/DDBJ whole genome shotgun (WGS) entry which is preliminary data.</text>
</comment>
<proteinExistence type="inferred from homology"/>
<name>A0A2T7T7X6_9ACTN</name>
<keyword evidence="3" id="KW-0808">Transferase</keyword>
<keyword evidence="9" id="KW-1185">Reference proteome</keyword>
<evidence type="ECO:0000256" key="6">
    <source>
        <dbReference type="PROSITE-ProRule" id="PRU01362"/>
    </source>
</evidence>
<dbReference type="PROSITE" id="PS52018">
    <property type="entry name" value="DART"/>
    <property type="match status" value="1"/>
</dbReference>
<keyword evidence="5 6" id="KW-0238">DNA-binding</keyword>
<dbReference type="RefSeq" id="WP_051746443.1">
    <property type="nucleotide sequence ID" value="NZ_AZSP01000149.1"/>
</dbReference>
<dbReference type="AlphaFoldDB" id="A0A2T7T7X6"/>
<keyword evidence="2" id="KW-0328">Glycosyltransferase</keyword>
<comment type="caution">
    <text evidence="6">Lacks conserved residue(s) required for the propagation of feature annotation.</text>
</comment>
<protein>
    <recommendedName>
        <fullName evidence="7">DarT domain-containing protein</fullName>
    </recommendedName>
</protein>
<dbReference type="GO" id="GO:0016757">
    <property type="term" value="F:glycosyltransferase activity"/>
    <property type="evidence" value="ECO:0007669"/>
    <property type="project" value="UniProtKB-KW"/>
</dbReference>
<evidence type="ECO:0000256" key="2">
    <source>
        <dbReference type="ARBA" id="ARBA00022676"/>
    </source>
</evidence>
<dbReference type="Pfam" id="PF14487">
    <property type="entry name" value="DarT"/>
    <property type="match status" value="1"/>
</dbReference>
<evidence type="ECO:0000256" key="1">
    <source>
        <dbReference type="ARBA" id="ARBA00022649"/>
    </source>
</evidence>
<keyword evidence="4" id="KW-0548">Nucleotidyltransferase</keyword>
<sequence>MPTYTDGQDPLVYLVTTPRELAAAGCTSVFSDGNCAADITAIESDPTQLEAHVDWPVMEQERWNNTPEDPDRMRRRMAEFLVHERVPVSAFTQLATRTRLRADAVRELLHRHGCRLDVVVRPAWYY</sequence>
<dbReference type="InterPro" id="IPR029494">
    <property type="entry name" value="DarT"/>
</dbReference>
<gene>
    <name evidence="8" type="ORF">Y717_16795</name>
</gene>
<accession>A0A2T7T7X6</accession>
<evidence type="ECO:0000256" key="3">
    <source>
        <dbReference type="ARBA" id="ARBA00022679"/>
    </source>
</evidence>
<dbReference type="STRING" id="1440053.GCA_000718095_06765"/>
<evidence type="ECO:0000313" key="9">
    <source>
        <dbReference type="Proteomes" id="UP000245992"/>
    </source>
</evidence>